<evidence type="ECO:0000313" key="1">
    <source>
        <dbReference type="EMBL" id="QQL50220.1"/>
    </source>
</evidence>
<keyword evidence="2" id="KW-1185">Reference proteome</keyword>
<gene>
    <name evidence="1" type="ORF">GO620_001845</name>
</gene>
<dbReference type="Proteomes" id="UP000429232">
    <property type="component" value="Chromosome"/>
</dbReference>
<accession>A0A6I4HUJ9</accession>
<dbReference type="KEGG" id="mgik:GO620_001845"/>
<organism evidence="1 2">
    <name type="scientific">Mucilaginibacter ginkgonis</name>
    <dbReference type="NCBI Taxonomy" id="2682091"/>
    <lineage>
        <taxon>Bacteria</taxon>
        <taxon>Pseudomonadati</taxon>
        <taxon>Bacteroidota</taxon>
        <taxon>Sphingobacteriia</taxon>
        <taxon>Sphingobacteriales</taxon>
        <taxon>Sphingobacteriaceae</taxon>
        <taxon>Mucilaginibacter</taxon>
    </lineage>
</organism>
<protein>
    <submittedName>
        <fullName evidence="1">Uncharacterized protein</fullName>
    </submittedName>
</protein>
<evidence type="ECO:0000313" key="2">
    <source>
        <dbReference type="Proteomes" id="UP000429232"/>
    </source>
</evidence>
<reference evidence="1 2" key="1">
    <citation type="submission" date="2020-12" db="EMBL/GenBank/DDBJ databases">
        <title>HMF7856_wgs.fasta genome submission.</title>
        <authorList>
            <person name="Kang H."/>
            <person name="Kim H."/>
            <person name="Joh K."/>
        </authorList>
    </citation>
    <scope>NUCLEOTIDE SEQUENCE [LARGE SCALE GENOMIC DNA]</scope>
    <source>
        <strain evidence="1 2">HMF7856</strain>
    </source>
</reference>
<dbReference type="RefSeq" id="WP_157522748.1">
    <property type="nucleotide sequence ID" value="NZ_CP066775.1"/>
</dbReference>
<dbReference type="EMBL" id="CP066775">
    <property type="protein sequence ID" value="QQL50220.1"/>
    <property type="molecule type" value="Genomic_DNA"/>
</dbReference>
<dbReference type="AlphaFoldDB" id="A0A6I4HUJ9"/>
<proteinExistence type="predicted"/>
<sequence length="75" mass="8704">MGAVINTMACMLTSSQLRSGGMDGSATIDDLKDFGSRKNWQHNLLKSAREYAEMTTRYYRDYLKDYKVKKFYNMS</sequence>
<name>A0A6I4HUJ9_9SPHI</name>